<accession>A0A382JZA1</accession>
<gene>
    <name evidence="1" type="ORF">METZ01_LOCUS269051</name>
</gene>
<proteinExistence type="predicted"/>
<evidence type="ECO:0000313" key="1">
    <source>
        <dbReference type="EMBL" id="SVC16197.1"/>
    </source>
</evidence>
<evidence type="ECO:0008006" key="2">
    <source>
        <dbReference type="Google" id="ProtNLM"/>
    </source>
</evidence>
<organism evidence="1">
    <name type="scientific">marine metagenome</name>
    <dbReference type="NCBI Taxonomy" id="408172"/>
    <lineage>
        <taxon>unclassified sequences</taxon>
        <taxon>metagenomes</taxon>
        <taxon>ecological metagenomes</taxon>
    </lineage>
</organism>
<dbReference type="EMBL" id="UINC01076746">
    <property type="protein sequence ID" value="SVC16197.1"/>
    <property type="molecule type" value="Genomic_DNA"/>
</dbReference>
<protein>
    <recommendedName>
        <fullName evidence="2">Lipocalin-like domain-containing protein</fullName>
    </recommendedName>
</protein>
<name>A0A382JZA1_9ZZZZ</name>
<reference evidence="1" key="1">
    <citation type="submission" date="2018-05" db="EMBL/GenBank/DDBJ databases">
        <authorList>
            <person name="Lanie J.A."/>
            <person name="Ng W.-L."/>
            <person name="Kazmierczak K.M."/>
            <person name="Andrzejewski T.M."/>
            <person name="Davidsen T.M."/>
            <person name="Wayne K.J."/>
            <person name="Tettelin H."/>
            <person name="Glass J.I."/>
            <person name="Rusch D."/>
            <person name="Podicherti R."/>
            <person name="Tsui H.-C.T."/>
            <person name="Winkler M.E."/>
        </authorList>
    </citation>
    <scope>NUCLEOTIDE SEQUENCE</scope>
</reference>
<sequence>MKYLSVFFTAMFLSNSVSGALTISRDYETEILGNWICKDFWPGYSAFEMIRYKKDGTWNSFGEVFVDFELEENKYLKVRYGAVGTGIWEIEDHNLISMIDYVKVTNRNHSWLDEYFNMQDQFTLNDKTSEEIVVLSDNYINLKPNTGKGYECYKVEI</sequence>
<dbReference type="AlphaFoldDB" id="A0A382JZA1"/>